<feature type="compositionally biased region" description="Basic and acidic residues" evidence="1">
    <location>
        <begin position="207"/>
        <end position="217"/>
    </location>
</feature>
<dbReference type="KEGG" id="uma:UMAG_03859"/>
<feature type="compositionally biased region" description="Acidic residues" evidence="1">
    <location>
        <begin position="239"/>
        <end position="255"/>
    </location>
</feature>
<feature type="compositionally biased region" description="Low complexity" evidence="1">
    <location>
        <begin position="283"/>
        <end position="318"/>
    </location>
</feature>
<feature type="region of interest" description="Disordered" evidence="1">
    <location>
        <begin position="110"/>
        <end position="169"/>
    </location>
</feature>
<proteinExistence type="predicted"/>
<evidence type="ECO:0000256" key="1">
    <source>
        <dbReference type="SAM" id="MobiDB-lite"/>
    </source>
</evidence>
<dbReference type="Proteomes" id="UP000000561">
    <property type="component" value="Chromosome 10"/>
</dbReference>
<dbReference type="PANTHER" id="PTHR42106">
    <property type="entry name" value="CHROMOSOME 10, WHOLE GENOME SHOTGUN SEQUENCE"/>
    <property type="match status" value="1"/>
</dbReference>
<evidence type="ECO:0000313" key="3">
    <source>
        <dbReference type="Proteomes" id="UP000000561"/>
    </source>
</evidence>
<dbReference type="GeneID" id="23564202"/>
<dbReference type="RefSeq" id="XP_011390287.1">
    <property type="nucleotide sequence ID" value="XM_011391985.1"/>
</dbReference>
<feature type="compositionally biased region" description="Polar residues" evidence="1">
    <location>
        <begin position="120"/>
        <end position="130"/>
    </location>
</feature>
<sequence length="835" mass="85135">MSNHAGISQASRGRSAFATSSSDFALPFGASRSAARDLSPSTSSNTDANSSAGNAALFRSSASCSSMPISIPSSPSLPFIHSADAHQVHILGSSPSKLVTSATGLGIGNLPSRSARDHANSLSNHFSAQPHSPPLSLAGQGWPPPALTALPTAGSSSSSSPSSSSVTTPAALLRRSQAINSPGFAIASPARFRRASMLGREITPFHLDHDDHYDQQDTSHNIPSVQQDSKSLNTRLNQDPDDGDDEMMQVEDDDAMASRAPSPSVMGPPLSFFSTPSTPPPAASSASSHLPSTRPSLASSALARASASDSGQDSSSSTGGAGLPRAIPPSPSTGPSIGSPLGHTANRSRSSSLLSSNVVRKAVTRRGNLLPKDRSIARVAASLQDECKPEDSEIASEAKLQKRLGGEATLPRTPRFGPSGTTGGGSSSSSISINHGAMRASRSPFFGATATLGTGFSRRKYMWDDDVDDIQGVFTADGLDDGETSDTSSEQEEMMMYYSRTDSLSDEEDHMRSRGVHSSNAMPDAASSSSTAGLANPAAANDASGQVNGVSGNAAANSTTLSTSFGSASATATPGGAGSLPRRKNNALWMGFRDKANAHKWSPSASTGSSGGASSGVFAGERATWRRAGAASGMDLDTSPRVLGAAGSGARLSKRKTTGDDRYEPYKRRAVSPMNLGSSLGTTPTNASFAAAVAAAASSNANAACNNGGGGSNSPLLMPISSPGGGVLYRGVYHHHYTTYASRYSTSPTISRPCTPVNSASTGAGAATIAMTSAIVAMGSFSPAASGSGPGYGSGALGLSISANNPQSMETRMQLEQQEENEALMDEKVGMLGLS</sequence>
<feature type="region of interest" description="Disordered" evidence="1">
    <location>
        <begin position="630"/>
        <end position="661"/>
    </location>
</feature>
<dbReference type="PANTHER" id="PTHR42106:SF1">
    <property type="match status" value="1"/>
</dbReference>
<feature type="region of interest" description="Disordered" evidence="1">
    <location>
        <begin position="402"/>
        <end position="433"/>
    </location>
</feature>
<dbReference type="STRING" id="237631.A0A0D1CNM9"/>
<evidence type="ECO:0000313" key="2">
    <source>
        <dbReference type="EMBL" id="KIS68278.1"/>
    </source>
</evidence>
<dbReference type="InParanoid" id="A0A0D1CNM9"/>
<feature type="compositionally biased region" description="Low complexity" evidence="1">
    <location>
        <begin position="347"/>
        <end position="359"/>
    </location>
</feature>
<feature type="region of interest" description="Disordered" evidence="1">
    <location>
        <begin position="474"/>
        <end position="493"/>
    </location>
</feature>
<reference evidence="2 3" key="1">
    <citation type="journal article" date="2006" name="Nature">
        <title>Insights from the genome of the biotrophic fungal plant pathogen Ustilago maydis.</title>
        <authorList>
            <person name="Kamper J."/>
            <person name="Kahmann R."/>
            <person name="Bolker M."/>
            <person name="Ma L.J."/>
            <person name="Brefort T."/>
            <person name="Saville B.J."/>
            <person name="Banuett F."/>
            <person name="Kronstad J.W."/>
            <person name="Gold S.E."/>
            <person name="Muller O."/>
            <person name="Perlin M.H."/>
            <person name="Wosten H.A."/>
            <person name="de Vries R."/>
            <person name="Ruiz-Herrera J."/>
            <person name="Reynaga-Pena C.G."/>
            <person name="Snetselaar K."/>
            <person name="McCann M."/>
            <person name="Perez-Martin J."/>
            <person name="Feldbrugge M."/>
            <person name="Basse C.W."/>
            <person name="Steinberg G."/>
            <person name="Ibeas J.I."/>
            <person name="Holloman W."/>
            <person name="Guzman P."/>
            <person name="Farman M."/>
            <person name="Stajich J.E."/>
            <person name="Sentandreu R."/>
            <person name="Gonzalez-Prieto J.M."/>
            <person name="Kennell J.C."/>
            <person name="Molina L."/>
            <person name="Schirawski J."/>
            <person name="Mendoza-Mendoza A."/>
            <person name="Greilinger D."/>
            <person name="Munch K."/>
            <person name="Rossel N."/>
            <person name="Scherer M."/>
            <person name="Vranes M."/>
            <person name="Ladendorf O."/>
            <person name="Vincon V."/>
            <person name="Fuchs U."/>
            <person name="Sandrock B."/>
            <person name="Meng S."/>
            <person name="Ho E.C."/>
            <person name="Cahill M.J."/>
            <person name="Boyce K.J."/>
            <person name="Klose J."/>
            <person name="Klosterman S.J."/>
            <person name="Deelstra H.J."/>
            <person name="Ortiz-Castellanos L."/>
            <person name="Li W."/>
            <person name="Sanchez-Alonso P."/>
            <person name="Schreier P.H."/>
            <person name="Hauser-Hahn I."/>
            <person name="Vaupel M."/>
            <person name="Koopmann E."/>
            <person name="Friedrich G."/>
            <person name="Voss H."/>
            <person name="Schluter T."/>
            <person name="Margolis J."/>
            <person name="Platt D."/>
            <person name="Swimmer C."/>
            <person name="Gnirke A."/>
            <person name="Chen F."/>
            <person name="Vysotskaia V."/>
            <person name="Mannhaupt G."/>
            <person name="Guldener U."/>
            <person name="Munsterkotter M."/>
            <person name="Haase D."/>
            <person name="Oesterheld M."/>
            <person name="Mewes H.W."/>
            <person name="Mauceli E.W."/>
            <person name="DeCaprio D."/>
            <person name="Wade C.M."/>
            <person name="Butler J."/>
            <person name="Young S."/>
            <person name="Jaffe D.B."/>
            <person name="Calvo S."/>
            <person name="Nusbaum C."/>
            <person name="Galagan J."/>
            <person name="Birren B.W."/>
        </authorList>
    </citation>
    <scope>NUCLEOTIDE SEQUENCE [LARGE SCALE GENOMIC DNA]</scope>
    <source>
        <strain evidence="3">DSM 14603 / FGSC 9021 / UM521</strain>
    </source>
</reference>
<feature type="compositionally biased region" description="Acidic residues" evidence="1">
    <location>
        <begin position="478"/>
        <end position="493"/>
    </location>
</feature>
<organism evidence="2 3">
    <name type="scientific">Mycosarcoma maydis</name>
    <name type="common">Corn smut fungus</name>
    <name type="synonym">Ustilago maydis</name>
    <dbReference type="NCBI Taxonomy" id="5270"/>
    <lineage>
        <taxon>Eukaryota</taxon>
        <taxon>Fungi</taxon>
        <taxon>Dikarya</taxon>
        <taxon>Basidiomycota</taxon>
        <taxon>Ustilaginomycotina</taxon>
        <taxon>Ustilaginomycetes</taxon>
        <taxon>Ustilaginales</taxon>
        <taxon>Ustilaginaceae</taxon>
        <taxon>Mycosarcoma</taxon>
    </lineage>
</organism>
<name>A0A0D1CNM9_MYCMD</name>
<accession>A0A0D1CNM9</accession>
<feature type="compositionally biased region" description="Polar residues" evidence="1">
    <location>
        <begin position="218"/>
        <end position="237"/>
    </location>
</feature>
<dbReference type="VEuPathDB" id="FungiDB:UMAG_03859"/>
<keyword evidence="3" id="KW-1185">Reference proteome</keyword>
<gene>
    <name evidence="2" type="ORF">UMAG_03859</name>
</gene>
<feature type="compositionally biased region" description="Polar residues" evidence="1">
    <location>
        <begin position="516"/>
        <end position="531"/>
    </location>
</feature>
<feature type="compositionally biased region" description="Low complexity" evidence="1">
    <location>
        <begin position="147"/>
        <end position="169"/>
    </location>
</feature>
<dbReference type="eggNOG" id="ENOG502SCYB">
    <property type="taxonomic scope" value="Eukaryota"/>
</dbReference>
<feature type="region of interest" description="Disordered" evidence="1">
    <location>
        <begin position="502"/>
        <end position="540"/>
    </location>
</feature>
<dbReference type="OMA" id="DDEMMQV"/>
<dbReference type="EMBL" id="CM003149">
    <property type="protein sequence ID" value="KIS68278.1"/>
    <property type="molecule type" value="Genomic_DNA"/>
</dbReference>
<dbReference type="OrthoDB" id="340550at2759"/>
<feature type="region of interest" description="Disordered" evidence="1">
    <location>
        <begin position="207"/>
        <end position="359"/>
    </location>
</feature>
<dbReference type="AlphaFoldDB" id="A0A0D1CNM9"/>
<protein>
    <submittedName>
        <fullName evidence="2">Uncharacterized protein</fullName>
    </submittedName>
</protein>